<dbReference type="PROSITE" id="PS50929">
    <property type="entry name" value="ABC_TM1F"/>
    <property type="match status" value="1"/>
</dbReference>
<keyword evidence="5 7" id="KW-1133">Transmembrane helix</keyword>
<feature type="domain" description="ABC transporter" evidence="8">
    <location>
        <begin position="359"/>
        <end position="595"/>
    </location>
</feature>
<dbReference type="RefSeq" id="WP_251935951.1">
    <property type="nucleotide sequence ID" value="NZ_CP098747.1"/>
</dbReference>
<dbReference type="EMBL" id="CP098747">
    <property type="protein sequence ID" value="USG62289.1"/>
    <property type="molecule type" value="Genomic_DNA"/>
</dbReference>
<keyword evidence="2 7" id="KW-0812">Transmembrane</keyword>
<protein>
    <submittedName>
        <fullName evidence="10">Peptidase domain-containing ABC transporter</fullName>
    </submittedName>
</protein>
<keyword evidence="4" id="KW-0067">ATP-binding</keyword>
<comment type="subcellular location">
    <subcellularLocation>
        <location evidence="1">Cell membrane</location>
        <topology evidence="1">Multi-pass membrane protein</topology>
    </subcellularLocation>
</comment>
<dbReference type="InterPro" id="IPR003439">
    <property type="entry name" value="ABC_transporter-like_ATP-bd"/>
</dbReference>
<evidence type="ECO:0000313" key="10">
    <source>
        <dbReference type="EMBL" id="USG62289.1"/>
    </source>
</evidence>
<feature type="transmembrane region" description="Helical" evidence="7">
    <location>
        <begin position="37"/>
        <end position="59"/>
    </location>
</feature>
<evidence type="ECO:0000259" key="8">
    <source>
        <dbReference type="PROSITE" id="PS50893"/>
    </source>
</evidence>
<dbReference type="InterPro" id="IPR036640">
    <property type="entry name" value="ABC1_TM_sf"/>
</dbReference>
<keyword evidence="3" id="KW-0547">Nucleotide-binding</keyword>
<dbReference type="Proteomes" id="UP001056291">
    <property type="component" value="Chromosome"/>
</dbReference>
<proteinExistence type="predicted"/>
<evidence type="ECO:0000256" key="1">
    <source>
        <dbReference type="ARBA" id="ARBA00004651"/>
    </source>
</evidence>
<evidence type="ECO:0000256" key="7">
    <source>
        <dbReference type="SAM" id="Phobius"/>
    </source>
</evidence>
<feature type="transmembrane region" description="Helical" evidence="7">
    <location>
        <begin position="175"/>
        <end position="195"/>
    </location>
</feature>
<dbReference type="InterPro" id="IPR027417">
    <property type="entry name" value="P-loop_NTPase"/>
</dbReference>
<dbReference type="InterPro" id="IPR039421">
    <property type="entry name" value="Type_1_exporter"/>
</dbReference>
<keyword evidence="6 7" id="KW-0472">Membrane</keyword>
<feature type="transmembrane region" description="Helical" evidence="7">
    <location>
        <begin position="71"/>
        <end position="91"/>
    </location>
</feature>
<dbReference type="InterPro" id="IPR011527">
    <property type="entry name" value="ABC1_TM_dom"/>
</dbReference>
<sequence length="599" mass="65557">MAFFQRQRVKPAFPGLDDKPMLRQARLPKLRHGRADIIYASGALNVLALALPIMILQVYDRIIPNNATETLLLLVIGVGIAVIFEACFRLARSYLTARAGASFEHIAGCRALHRTLGTDIVRFEKEATGVYLHRFNAIESLREFMSGHSLLVFIDLPFAFIFMFLVGFIAGPLIFVPLILLVIFAFVTLAVGHGLKKALNDRSVWDERRYNFLIEVLTGIHTVKGLALEAQMVRRYERLQETTANVIRNVAFKNNIAQSLGTIFSQITLVAVAAYGSVLVINESLTIGGLAACTLLSGRALQPLLRAMGVWTHYQNIKLSQERVKAILELPQEKISDPAEESKSPATVPIPVPQTGSQIELEDVTFGYGGNTSPLFEKVNATFTAGKTTAISGANGSGKTTLLWLMMGLITPQSGRVLLNGVDIAKADPIKVRQHIAYLPQTGIVFHGTIMENLTMFRRGPIVDEAVKQCKTLGLDSVIKRLPKGYDTVIGEGAMDSLPGGVRQRIAIARAIVTKPEVILFDEANTSLDMSGDEILKNALLQLKDQSTIILVSHRPSLLKISDSGYKIQNRNVVATPIENLTSFRPAATAPKLEVVSAQ</sequence>
<evidence type="ECO:0000259" key="9">
    <source>
        <dbReference type="PROSITE" id="PS50929"/>
    </source>
</evidence>
<dbReference type="Pfam" id="PF00005">
    <property type="entry name" value="ABC_tran"/>
    <property type="match status" value="1"/>
</dbReference>
<evidence type="ECO:0000256" key="6">
    <source>
        <dbReference type="ARBA" id="ARBA00023136"/>
    </source>
</evidence>
<dbReference type="PANTHER" id="PTHR24221:SF248">
    <property type="entry name" value="ABC TRANSPORTER TRANSMEMBRANE REGION"/>
    <property type="match status" value="1"/>
</dbReference>
<evidence type="ECO:0000256" key="2">
    <source>
        <dbReference type="ARBA" id="ARBA00022692"/>
    </source>
</evidence>
<dbReference type="InterPro" id="IPR003593">
    <property type="entry name" value="AAA+_ATPase"/>
</dbReference>
<gene>
    <name evidence="10" type="ORF">NBZ79_04765</name>
</gene>
<dbReference type="Gene3D" id="1.20.1560.10">
    <property type="entry name" value="ABC transporter type 1, transmembrane domain"/>
    <property type="match status" value="1"/>
</dbReference>
<dbReference type="PANTHER" id="PTHR24221">
    <property type="entry name" value="ATP-BINDING CASSETTE SUB-FAMILY B"/>
    <property type="match status" value="1"/>
</dbReference>
<feature type="transmembrane region" description="Helical" evidence="7">
    <location>
        <begin position="150"/>
        <end position="169"/>
    </location>
</feature>
<evidence type="ECO:0000256" key="3">
    <source>
        <dbReference type="ARBA" id="ARBA00022741"/>
    </source>
</evidence>
<dbReference type="Pfam" id="PF00664">
    <property type="entry name" value="ABC_membrane"/>
    <property type="match status" value="1"/>
</dbReference>
<organism evidence="10 11">
    <name type="scientific">Sneathiella marina</name>
    <dbReference type="NCBI Taxonomy" id="2950108"/>
    <lineage>
        <taxon>Bacteria</taxon>
        <taxon>Pseudomonadati</taxon>
        <taxon>Pseudomonadota</taxon>
        <taxon>Alphaproteobacteria</taxon>
        <taxon>Sneathiellales</taxon>
        <taxon>Sneathiellaceae</taxon>
        <taxon>Sneathiella</taxon>
    </lineage>
</organism>
<name>A0ABY4W5U2_9PROT</name>
<evidence type="ECO:0000256" key="4">
    <source>
        <dbReference type="ARBA" id="ARBA00022840"/>
    </source>
</evidence>
<dbReference type="SUPFAM" id="SSF52540">
    <property type="entry name" value="P-loop containing nucleoside triphosphate hydrolases"/>
    <property type="match status" value="1"/>
</dbReference>
<dbReference type="CDD" id="cd18566">
    <property type="entry name" value="ABC_6TM_PrtD_LapB_HlyB_like"/>
    <property type="match status" value="1"/>
</dbReference>
<reference evidence="10" key="1">
    <citation type="submission" date="2022-06" db="EMBL/GenBank/DDBJ databases">
        <title>Sneathiella actinostolidae sp. nov., isolated from a sea anemonein the Western Pacific Ocean.</title>
        <authorList>
            <person name="Wei M.J."/>
        </authorList>
    </citation>
    <scope>NUCLEOTIDE SEQUENCE</scope>
    <source>
        <strain evidence="10">PHK-P5</strain>
    </source>
</reference>
<dbReference type="SUPFAM" id="SSF90123">
    <property type="entry name" value="ABC transporter transmembrane region"/>
    <property type="match status" value="1"/>
</dbReference>
<keyword evidence="11" id="KW-1185">Reference proteome</keyword>
<evidence type="ECO:0000313" key="11">
    <source>
        <dbReference type="Proteomes" id="UP001056291"/>
    </source>
</evidence>
<evidence type="ECO:0000256" key="5">
    <source>
        <dbReference type="ARBA" id="ARBA00022989"/>
    </source>
</evidence>
<accession>A0ABY4W5U2</accession>
<dbReference type="Gene3D" id="3.40.50.300">
    <property type="entry name" value="P-loop containing nucleotide triphosphate hydrolases"/>
    <property type="match status" value="1"/>
</dbReference>
<dbReference type="PROSITE" id="PS50893">
    <property type="entry name" value="ABC_TRANSPORTER_2"/>
    <property type="match status" value="1"/>
</dbReference>
<feature type="domain" description="ABC transmembrane type-1" evidence="9">
    <location>
        <begin position="40"/>
        <end position="316"/>
    </location>
</feature>
<dbReference type="SMART" id="SM00382">
    <property type="entry name" value="AAA"/>
    <property type="match status" value="1"/>
</dbReference>